<reference evidence="1 2" key="1">
    <citation type="journal article" date="2016" name="Mol. Biol. Evol.">
        <title>Comparative Genomics of Early-Diverging Mushroom-Forming Fungi Provides Insights into the Origins of Lignocellulose Decay Capabilities.</title>
        <authorList>
            <person name="Nagy L.G."/>
            <person name="Riley R."/>
            <person name="Tritt A."/>
            <person name="Adam C."/>
            <person name="Daum C."/>
            <person name="Floudas D."/>
            <person name="Sun H."/>
            <person name="Yadav J.S."/>
            <person name="Pangilinan J."/>
            <person name="Larsson K.H."/>
            <person name="Matsuura K."/>
            <person name="Barry K."/>
            <person name="Labutti K."/>
            <person name="Kuo R."/>
            <person name="Ohm R.A."/>
            <person name="Bhattacharya S.S."/>
            <person name="Shirouzu T."/>
            <person name="Yoshinaga Y."/>
            <person name="Martin F.M."/>
            <person name="Grigoriev I.V."/>
            <person name="Hibbett D.S."/>
        </authorList>
    </citation>
    <scope>NUCLEOTIDE SEQUENCE [LARGE SCALE GENOMIC DNA]</scope>
    <source>
        <strain evidence="1 2">TUFC12733</strain>
    </source>
</reference>
<evidence type="ECO:0000313" key="2">
    <source>
        <dbReference type="Proteomes" id="UP000076738"/>
    </source>
</evidence>
<evidence type="ECO:0000313" key="1">
    <source>
        <dbReference type="EMBL" id="KZO95148.1"/>
    </source>
</evidence>
<gene>
    <name evidence="1" type="ORF">CALVIDRAFT_564930</name>
</gene>
<dbReference type="Proteomes" id="UP000076738">
    <property type="component" value="Unassembled WGS sequence"/>
</dbReference>
<proteinExistence type="predicted"/>
<dbReference type="AlphaFoldDB" id="A0A167KYI7"/>
<accession>A0A167KYI7</accession>
<keyword evidence="2" id="KW-1185">Reference proteome</keyword>
<dbReference type="EMBL" id="KV417290">
    <property type="protein sequence ID" value="KZO95148.1"/>
    <property type="molecule type" value="Genomic_DNA"/>
</dbReference>
<sequence length="178" mass="19053">MSGTSFPSALTNIPATGEDNMLGLTFAQVTPPAIPVPIMHVTTSLPPTLIHNPYAVFPTQANMPTLNPVTAVGHYAPCPQAQPAMANANELARAITALLDALEPSPGHTGQTLQPSTLIPTGEGRISPLDLGPRRLKNFHVCENGIIKKQGLYWYDDPNVQEEADMEGYDGDVEDELD</sequence>
<protein>
    <submittedName>
        <fullName evidence="1">Uncharacterized protein</fullName>
    </submittedName>
</protein>
<organism evidence="1 2">
    <name type="scientific">Calocera viscosa (strain TUFC12733)</name>
    <dbReference type="NCBI Taxonomy" id="1330018"/>
    <lineage>
        <taxon>Eukaryota</taxon>
        <taxon>Fungi</taxon>
        <taxon>Dikarya</taxon>
        <taxon>Basidiomycota</taxon>
        <taxon>Agaricomycotina</taxon>
        <taxon>Dacrymycetes</taxon>
        <taxon>Dacrymycetales</taxon>
        <taxon>Dacrymycetaceae</taxon>
        <taxon>Calocera</taxon>
    </lineage>
</organism>
<name>A0A167KYI7_CALVF</name>